<evidence type="ECO:0000313" key="3">
    <source>
        <dbReference type="Proteomes" id="UP000676478"/>
    </source>
</evidence>
<comment type="caution">
    <text evidence="2">The sequence shown here is derived from an EMBL/GenBank/DDBJ whole genome shotgun (WGS) entry which is preliminary data.</text>
</comment>
<proteinExistence type="predicted"/>
<evidence type="ECO:0000259" key="1">
    <source>
        <dbReference type="Pfam" id="PF14355"/>
    </source>
</evidence>
<dbReference type="EMBL" id="JAERKF010000019">
    <property type="protein sequence ID" value="MBS1011619.1"/>
    <property type="molecule type" value="Genomic_DNA"/>
</dbReference>
<dbReference type="Pfam" id="PF14355">
    <property type="entry name" value="Abi_C"/>
    <property type="match status" value="1"/>
</dbReference>
<evidence type="ECO:0000313" key="2">
    <source>
        <dbReference type="EMBL" id="MBS1011619.1"/>
    </source>
</evidence>
<dbReference type="AlphaFoldDB" id="A0AA41JUH6"/>
<dbReference type="RefSeq" id="WP_211756847.1">
    <property type="nucleotide sequence ID" value="NZ_JAERKF010000019.1"/>
</dbReference>
<organism evidence="2 3">
    <name type="scientific">Levilactobacillus brevis</name>
    <name type="common">Lactobacillus brevis</name>
    <dbReference type="NCBI Taxonomy" id="1580"/>
    <lineage>
        <taxon>Bacteria</taxon>
        <taxon>Bacillati</taxon>
        <taxon>Bacillota</taxon>
        <taxon>Bacilli</taxon>
        <taxon>Lactobacillales</taxon>
        <taxon>Lactobacillaceae</taxon>
        <taxon>Levilactobacillus</taxon>
    </lineage>
</organism>
<dbReference type="Proteomes" id="UP000676478">
    <property type="component" value="Unassembled WGS sequence"/>
</dbReference>
<dbReference type="InterPro" id="IPR026001">
    <property type="entry name" value="Abi-like_C"/>
</dbReference>
<sequence length="278" mass="31840">MAFDNLERRTLDSFFNYGGYVMDFSSTSFDEFTEESVGIPIVTKYGLSKAKSLNKFFFDADENMALKLLSDLLKYYKKIFLTENPYVDEVKDMDKRYPSVVAILDDRKYIPMATIVKESKDAVTEKFDTEFVRNRLQQLEHQMKTDSAGSIGTSKDLLESVMKMILESLDVSYTSSNGKTDNIPTLWRKVQENLKLHPSQMRDDAIGKNAKRILAAMTQLVLGMDELRNQFGTGHGRDHDFNQLPIRYGKLTAVTTIALIEFLNDTMVERQTKEKNLG</sequence>
<gene>
    <name evidence="2" type="ORF">JK167_12395</name>
</gene>
<accession>A0AA41JUH6</accession>
<protein>
    <submittedName>
        <fullName evidence="2">Abortive infection family protein</fullName>
    </submittedName>
</protein>
<feature type="domain" description="Abortive infection protein-like C-terminal" evidence="1">
    <location>
        <begin position="184"/>
        <end position="263"/>
    </location>
</feature>
<name>A0AA41JUH6_LEVBR</name>
<reference evidence="2" key="1">
    <citation type="submission" date="2020-12" db="EMBL/GenBank/DDBJ databases">
        <authorList>
            <person name="Mcmullen J.G."/>
        </authorList>
    </citation>
    <scope>NUCLEOTIDE SEQUENCE</scope>
    <source>
        <strain evidence="2">Dm-2019-70</strain>
    </source>
</reference>
<reference evidence="2" key="2">
    <citation type="submission" date="2022-09" db="EMBL/GenBank/DDBJ databases">
        <title>Genome-inferred correspondence between phylogeny and metabolic traits in the wild Drosophila gut microbiome.</title>
        <authorList>
            <person name="Bueno E."/>
            <person name="Blow F."/>
            <person name="Douglas A.E."/>
        </authorList>
    </citation>
    <scope>NUCLEOTIDE SEQUENCE</scope>
    <source>
        <strain evidence="2">Dm-2019-70</strain>
    </source>
</reference>